<dbReference type="InterPro" id="IPR035965">
    <property type="entry name" value="PAS-like_dom_sf"/>
</dbReference>
<dbReference type="SMART" id="SM00091">
    <property type="entry name" value="PAS"/>
    <property type="match status" value="1"/>
</dbReference>
<accession>A0ABS1UXK5</accession>
<evidence type="ECO:0000313" key="7">
    <source>
        <dbReference type="EMBL" id="MBL6454130.1"/>
    </source>
</evidence>
<dbReference type="EMBL" id="JAEUXJ010000001">
    <property type="protein sequence ID" value="MBL6454130.1"/>
    <property type="molecule type" value="Genomic_DNA"/>
</dbReference>
<evidence type="ECO:0000256" key="2">
    <source>
        <dbReference type="ARBA" id="ARBA00012438"/>
    </source>
</evidence>
<proteinExistence type="predicted"/>
<dbReference type="SMART" id="SM00388">
    <property type="entry name" value="HisKA"/>
    <property type="match status" value="1"/>
</dbReference>
<evidence type="ECO:0000256" key="4">
    <source>
        <dbReference type="PROSITE-ProRule" id="PRU00169"/>
    </source>
</evidence>
<dbReference type="InterPro" id="IPR036097">
    <property type="entry name" value="HisK_dim/P_sf"/>
</dbReference>
<dbReference type="PANTHER" id="PTHR43065">
    <property type="entry name" value="SENSOR HISTIDINE KINASE"/>
    <property type="match status" value="1"/>
</dbReference>
<comment type="caution">
    <text evidence="7">The sequence shown here is derived from an EMBL/GenBank/DDBJ whole genome shotgun (WGS) entry which is preliminary data.</text>
</comment>
<dbReference type="InterPro" id="IPR036890">
    <property type="entry name" value="HATPase_C_sf"/>
</dbReference>
<feature type="domain" description="Response regulatory" evidence="6">
    <location>
        <begin position="381"/>
        <end position="495"/>
    </location>
</feature>
<dbReference type="InterPro" id="IPR004358">
    <property type="entry name" value="Sig_transdc_His_kin-like_C"/>
</dbReference>
<dbReference type="InterPro" id="IPR003661">
    <property type="entry name" value="HisK_dim/P_dom"/>
</dbReference>
<dbReference type="SMART" id="SM00387">
    <property type="entry name" value="HATPase_c"/>
    <property type="match status" value="1"/>
</dbReference>
<dbReference type="SUPFAM" id="SSF52172">
    <property type="entry name" value="CheY-like"/>
    <property type="match status" value="1"/>
</dbReference>
<feature type="domain" description="Histidine kinase" evidence="5">
    <location>
        <begin position="142"/>
        <end position="361"/>
    </location>
</feature>
<keyword evidence="3 4" id="KW-0597">Phosphoprotein</keyword>
<evidence type="ECO:0000256" key="3">
    <source>
        <dbReference type="ARBA" id="ARBA00022553"/>
    </source>
</evidence>
<dbReference type="Pfam" id="PF02518">
    <property type="entry name" value="HATPase_c"/>
    <property type="match status" value="1"/>
</dbReference>
<comment type="catalytic activity">
    <reaction evidence="1">
        <text>ATP + protein L-histidine = ADP + protein N-phospho-L-histidine.</text>
        <dbReference type="EC" id="2.7.13.3"/>
    </reaction>
</comment>
<dbReference type="Pfam" id="PF00072">
    <property type="entry name" value="Response_reg"/>
    <property type="match status" value="1"/>
</dbReference>
<dbReference type="PANTHER" id="PTHR43065:SF42">
    <property type="entry name" value="TWO-COMPONENT SENSOR PPRA"/>
    <property type="match status" value="1"/>
</dbReference>
<dbReference type="InterPro" id="IPR005467">
    <property type="entry name" value="His_kinase_dom"/>
</dbReference>
<dbReference type="Pfam" id="PF13188">
    <property type="entry name" value="PAS_8"/>
    <property type="match status" value="1"/>
</dbReference>
<dbReference type="Gene3D" id="3.40.50.2300">
    <property type="match status" value="1"/>
</dbReference>
<feature type="modified residue" description="4-aspartylphosphate" evidence="4">
    <location>
        <position position="431"/>
    </location>
</feature>
<name>A0ABS1UXK5_9PROT</name>
<sequence length="498" mass="51512">MAERLLRRGREAEAFRTLFAAAPDGMALLDHGGAILAANPALGRLAGPALALRPGLPATRLLAPADRPGLEALLAGRATAPLCAHPADPAAPPDAEWSVTAETLPLGGRRLLRILDRTAERRAEARLAAGARLEVIGRLAGGIAHDFNNLLGIILGGTAAARAAAPGPAVTTELAAVEDAARRGAALVGQLLAFARQQRLQPRIIELNAAITGLAPLLRRLLGEGVRLDLALEEPGRRVRVDPAQLDQVLLNLAANAREAMLAGGVLTIGTTHALVLGEGDPSLPPGRYAVLEVRDTGCGIPPEALPRLFEPFFTTRPERGGTGLGLATVQGIVAQSGGRIAVESTPGVGTCFRIHLPRQEGPVDQPAVPPAAVPAPGSGPLLLVEDEAPLRRLAERVLARAGHEVLPAESAEAALDLLEDSPPPALLVSDVAMPGMDGVELARRLRQRWPSLPVVLLSGYAEAALAADLAGEGFRFLAKPYAPAELLAALGTAGQPA</sequence>
<dbReference type="PROSITE" id="PS50110">
    <property type="entry name" value="RESPONSE_REGULATORY"/>
    <property type="match status" value="1"/>
</dbReference>
<evidence type="ECO:0000259" key="6">
    <source>
        <dbReference type="PROSITE" id="PS50110"/>
    </source>
</evidence>
<dbReference type="InterPro" id="IPR001789">
    <property type="entry name" value="Sig_transdc_resp-reg_receiver"/>
</dbReference>
<dbReference type="PRINTS" id="PR00344">
    <property type="entry name" value="BCTRLSENSOR"/>
</dbReference>
<dbReference type="Gene3D" id="3.30.450.20">
    <property type="entry name" value="PAS domain"/>
    <property type="match status" value="1"/>
</dbReference>
<dbReference type="Proteomes" id="UP000606490">
    <property type="component" value="Unassembled WGS sequence"/>
</dbReference>
<dbReference type="InterPro" id="IPR003594">
    <property type="entry name" value="HATPase_dom"/>
</dbReference>
<dbReference type="InterPro" id="IPR011006">
    <property type="entry name" value="CheY-like_superfamily"/>
</dbReference>
<gene>
    <name evidence="7" type="ORF">JMJ55_02270</name>
</gene>
<evidence type="ECO:0000313" key="8">
    <source>
        <dbReference type="Proteomes" id="UP000606490"/>
    </source>
</evidence>
<organism evidence="7 8">
    <name type="scientific">Belnapia mucosa</name>
    <dbReference type="NCBI Taxonomy" id="2804532"/>
    <lineage>
        <taxon>Bacteria</taxon>
        <taxon>Pseudomonadati</taxon>
        <taxon>Pseudomonadota</taxon>
        <taxon>Alphaproteobacteria</taxon>
        <taxon>Acetobacterales</taxon>
        <taxon>Roseomonadaceae</taxon>
        <taxon>Belnapia</taxon>
    </lineage>
</organism>
<dbReference type="SUPFAM" id="SSF55874">
    <property type="entry name" value="ATPase domain of HSP90 chaperone/DNA topoisomerase II/histidine kinase"/>
    <property type="match status" value="1"/>
</dbReference>
<dbReference type="EC" id="2.7.13.3" evidence="2"/>
<dbReference type="Gene3D" id="3.30.565.10">
    <property type="entry name" value="Histidine kinase-like ATPase, C-terminal domain"/>
    <property type="match status" value="1"/>
</dbReference>
<dbReference type="SMART" id="SM00448">
    <property type="entry name" value="REC"/>
    <property type="match status" value="1"/>
</dbReference>
<evidence type="ECO:0000259" key="5">
    <source>
        <dbReference type="PROSITE" id="PS50109"/>
    </source>
</evidence>
<dbReference type="SUPFAM" id="SSF47384">
    <property type="entry name" value="Homodimeric domain of signal transducing histidine kinase"/>
    <property type="match status" value="1"/>
</dbReference>
<dbReference type="Gene3D" id="1.10.287.130">
    <property type="match status" value="1"/>
</dbReference>
<keyword evidence="8" id="KW-1185">Reference proteome</keyword>
<protein>
    <recommendedName>
        <fullName evidence="2">histidine kinase</fullName>
        <ecNumber evidence="2">2.7.13.3</ecNumber>
    </recommendedName>
</protein>
<dbReference type="SUPFAM" id="SSF55785">
    <property type="entry name" value="PYP-like sensor domain (PAS domain)"/>
    <property type="match status" value="1"/>
</dbReference>
<dbReference type="InterPro" id="IPR000014">
    <property type="entry name" value="PAS"/>
</dbReference>
<evidence type="ECO:0000256" key="1">
    <source>
        <dbReference type="ARBA" id="ARBA00000085"/>
    </source>
</evidence>
<reference evidence="7 8" key="1">
    <citation type="submission" date="2021-01" db="EMBL/GenBank/DDBJ databases">
        <title>Belnapia mucosa sp. nov. and Belnapia arida sp. nov., isolated from the Tabernas Desert (Almeria, Spain).</title>
        <authorList>
            <person name="Molina-Menor E."/>
            <person name="Vidal-Verdu A."/>
            <person name="Calonge A."/>
            <person name="Satari L."/>
            <person name="Pereto Magraner J."/>
            <person name="Porcar Miralles M."/>
        </authorList>
    </citation>
    <scope>NUCLEOTIDE SEQUENCE [LARGE SCALE GENOMIC DNA]</scope>
    <source>
        <strain evidence="7 8">T6</strain>
    </source>
</reference>
<dbReference type="PROSITE" id="PS50109">
    <property type="entry name" value="HIS_KIN"/>
    <property type="match status" value="1"/>
</dbReference>
<dbReference type="RefSeq" id="WP_202823858.1">
    <property type="nucleotide sequence ID" value="NZ_JAEUXJ010000001.1"/>
</dbReference>